<gene>
    <name evidence="2" type="ORF">GGX14DRAFT_389175</name>
</gene>
<protein>
    <submittedName>
        <fullName evidence="2">Uncharacterized protein</fullName>
    </submittedName>
</protein>
<comment type="caution">
    <text evidence="2">The sequence shown here is derived from an EMBL/GenBank/DDBJ whole genome shotgun (WGS) entry which is preliminary data.</text>
</comment>
<accession>A0AAD6YHU4</accession>
<name>A0AAD6YHU4_9AGAR</name>
<evidence type="ECO:0000313" key="3">
    <source>
        <dbReference type="Proteomes" id="UP001219525"/>
    </source>
</evidence>
<dbReference type="AlphaFoldDB" id="A0AAD6YHU4"/>
<organism evidence="2 3">
    <name type="scientific">Mycena pura</name>
    <dbReference type="NCBI Taxonomy" id="153505"/>
    <lineage>
        <taxon>Eukaryota</taxon>
        <taxon>Fungi</taxon>
        <taxon>Dikarya</taxon>
        <taxon>Basidiomycota</taxon>
        <taxon>Agaricomycotina</taxon>
        <taxon>Agaricomycetes</taxon>
        <taxon>Agaricomycetidae</taxon>
        <taxon>Agaricales</taxon>
        <taxon>Marasmiineae</taxon>
        <taxon>Mycenaceae</taxon>
        <taxon>Mycena</taxon>
    </lineage>
</organism>
<sequence>MAIPAPNIAASVKQKMLPAPNLHVTKIWGSVMRDILVRQRVLARPKKLLCKMRTPETDNPPEEEEVEPSWSSKQHASGGGKMNMGSCMPVMPENDVMSETGFDIGVKVANKILARHRDADTHFSRTASHLSMGEEEERTKGGGRRGRLCKSVAMSISTARSIDGIYWKKVRFVSKPLPKGSGNLIAPLAAPLSAARAASAPPVPYYQHIFHLTCIYVVLLGPLSRELAKGQLFWGAHTQVLPPEKTDEGSLSWRGQFWRHGHDMFRQAPSAAVAIVLRAPVRYWLESMSSVKGISWYQKQTSTLSRLPVQRQHIGFQADTPSDEAGPITFGRISADRAHTWDYWGQWIPPEILPDAVGSKCPWPSDAQTSPATENDVELTFVEEPLGLRADQGYGYMQVDLGQRIGPSGQYEILRKLGWGMNSITQQRNKQ</sequence>
<keyword evidence="3" id="KW-1185">Reference proteome</keyword>
<feature type="region of interest" description="Disordered" evidence="1">
    <location>
        <begin position="52"/>
        <end position="81"/>
    </location>
</feature>
<dbReference type="Proteomes" id="UP001219525">
    <property type="component" value="Unassembled WGS sequence"/>
</dbReference>
<evidence type="ECO:0000256" key="1">
    <source>
        <dbReference type="SAM" id="MobiDB-lite"/>
    </source>
</evidence>
<evidence type="ECO:0000313" key="2">
    <source>
        <dbReference type="EMBL" id="KAJ7220783.1"/>
    </source>
</evidence>
<proteinExistence type="predicted"/>
<reference evidence="2" key="1">
    <citation type="submission" date="2023-03" db="EMBL/GenBank/DDBJ databases">
        <title>Massive genome expansion in bonnet fungi (Mycena s.s.) driven by repeated elements and novel gene families across ecological guilds.</title>
        <authorList>
            <consortium name="Lawrence Berkeley National Laboratory"/>
            <person name="Harder C.B."/>
            <person name="Miyauchi S."/>
            <person name="Viragh M."/>
            <person name="Kuo A."/>
            <person name="Thoen E."/>
            <person name="Andreopoulos B."/>
            <person name="Lu D."/>
            <person name="Skrede I."/>
            <person name="Drula E."/>
            <person name="Henrissat B."/>
            <person name="Morin E."/>
            <person name="Kohler A."/>
            <person name="Barry K."/>
            <person name="LaButti K."/>
            <person name="Morin E."/>
            <person name="Salamov A."/>
            <person name="Lipzen A."/>
            <person name="Mereny Z."/>
            <person name="Hegedus B."/>
            <person name="Baldrian P."/>
            <person name="Stursova M."/>
            <person name="Weitz H."/>
            <person name="Taylor A."/>
            <person name="Grigoriev I.V."/>
            <person name="Nagy L.G."/>
            <person name="Martin F."/>
            <person name="Kauserud H."/>
        </authorList>
    </citation>
    <scope>NUCLEOTIDE SEQUENCE</scope>
    <source>
        <strain evidence="2">9144</strain>
    </source>
</reference>
<dbReference type="EMBL" id="JARJCW010000009">
    <property type="protein sequence ID" value="KAJ7220783.1"/>
    <property type="molecule type" value="Genomic_DNA"/>
</dbReference>